<reference evidence="3" key="1">
    <citation type="submission" date="2017-01" db="EMBL/GenBank/DDBJ databases">
        <authorList>
            <person name="Varghese N."/>
            <person name="Submissions S."/>
        </authorList>
    </citation>
    <scope>NUCLEOTIDE SEQUENCE [LARGE SCALE GENOMIC DNA]</scope>
    <source>
        <strain evidence="3">DSM 29430</strain>
    </source>
</reference>
<dbReference type="EMBL" id="FTOQ01000005">
    <property type="protein sequence ID" value="SIS87474.1"/>
    <property type="molecule type" value="Genomic_DNA"/>
</dbReference>
<protein>
    <submittedName>
        <fullName evidence="2">Helix-turn-helix domain-containing protein</fullName>
    </submittedName>
</protein>
<feature type="region of interest" description="Disordered" evidence="1">
    <location>
        <begin position="118"/>
        <end position="139"/>
    </location>
</feature>
<gene>
    <name evidence="2" type="ORF">SAMN05421759_10518</name>
</gene>
<dbReference type="Gene3D" id="1.10.10.10">
    <property type="entry name" value="Winged helix-like DNA-binding domain superfamily/Winged helix DNA-binding domain"/>
    <property type="match status" value="1"/>
</dbReference>
<evidence type="ECO:0000313" key="2">
    <source>
        <dbReference type="EMBL" id="SIS87474.1"/>
    </source>
</evidence>
<dbReference type="InterPro" id="IPR036388">
    <property type="entry name" value="WH-like_DNA-bd_sf"/>
</dbReference>
<dbReference type="RefSeq" id="WP_076448011.1">
    <property type="nucleotide sequence ID" value="NZ_FTOQ01000005.1"/>
</dbReference>
<proteinExistence type="predicted"/>
<organism evidence="2 3">
    <name type="scientific">Roseivivax lentus</name>
    <dbReference type="NCBI Taxonomy" id="633194"/>
    <lineage>
        <taxon>Bacteria</taxon>
        <taxon>Pseudomonadati</taxon>
        <taxon>Pseudomonadota</taxon>
        <taxon>Alphaproteobacteria</taxon>
        <taxon>Rhodobacterales</taxon>
        <taxon>Roseobacteraceae</taxon>
        <taxon>Roseivivax</taxon>
    </lineage>
</organism>
<dbReference type="AlphaFoldDB" id="A0A1N7MMU4"/>
<accession>A0A1N7MMU4</accession>
<name>A0A1N7MMU4_9RHOB</name>
<dbReference type="Pfam" id="PF13730">
    <property type="entry name" value="HTH_36"/>
    <property type="match status" value="1"/>
</dbReference>
<evidence type="ECO:0000256" key="1">
    <source>
        <dbReference type="SAM" id="MobiDB-lite"/>
    </source>
</evidence>
<evidence type="ECO:0000313" key="3">
    <source>
        <dbReference type="Proteomes" id="UP000186684"/>
    </source>
</evidence>
<keyword evidence="3" id="KW-1185">Reference proteome</keyword>
<dbReference type="Proteomes" id="UP000186684">
    <property type="component" value="Unassembled WGS sequence"/>
</dbReference>
<sequence length="221" mass="25481">MTKSMFFPLWKWKLVERVSRDPKLSRGAVRLFVNLMTHHNTKTGLTCPKQELLASYDDCTTKTIRNQLTELRSAGYIRTKRAKKNGNLHYHFIKGSGSELPVGQEKWRNFDRKQGSYKPMKEPINITKGKHTKGKGDESSTFFSRERIKALIEKAVTERFGVYEGYGLLLLLVEKDPQFLEITIDDIQAGDKDIKNLEDLFSHLELLQQNQYGNNPKGDDT</sequence>